<evidence type="ECO:0000313" key="2">
    <source>
        <dbReference type="Proteomes" id="UP000054324"/>
    </source>
</evidence>
<organism evidence="1 2">
    <name type="scientific">Opisthorchis viverrini</name>
    <name type="common">Southeast Asian liver fluke</name>
    <dbReference type="NCBI Taxonomy" id="6198"/>
    <lineage>
        <taxon>Eukaryota</taxon>
        <taxon>Metazoa</taxon>
        <taxon>Spiralia</taxon>
        <taxon>Lophotrochozoa</taxon>
        <taxon>Platyhelminthes</taxon>
        <taxon>Trematoda</taxon>
        <taxon>Digenea</taxon>
        <taxon>Opisthorchiida</taxon>
        <taxon>Opisthorchiata</taxon>
        <taxon>Opisthorchiidae</taxon>
        <taxon>Opisthorchis</taxon>
    </lineage>
</organism>
<dbReference type="AlphaFoldDB" id="A0A075ACV2"/>
<dbReference type="KEGG" id="ovi:T265_06934"/>
<gene>
    <name evidence="1" type="ORF">T265_06934</name>
</gene>
<dbReference type="EMBL" id="KL596770">
    <property type="protein sequence ID" value="KER25644.1"/>
    <property type="molecule type" value="Genomic_DNA"/>
</dbReference>
<evidence type="ECO:0000313" key="1">
    <source>
        <dbReference type="EMBL" id="KER25644.1"/>
    </source>
</evidence>
<sequence>MVLVLAYHNHSEVPTSSGAHSVTARTPLTPVGSHILWCLQPGTVGITRKASSTDSTTFLLCPSIRSRVGHLSASTTLSWAWKTVPFSTTGSAYVTRAPTSAASGAGYIFHWKYALTPVNPLYICLGTDSPTPTHTCYDSETTIIEHLKKKRLETDEETELHHEVTGHYLGVTLPGNITNERFSWVPGESLEKPNWLANECIFAESKASSGVVTITSEPYLVLASVGESATKQFEHECSNYQVLLRSYITAGRRGGIHPLNPALTMSPRMVMKRLQSNCQARRTDQQRINAPELPTFHNSAEFFDVEVSPTRHFQSCLFIEILRVLFSMPNSEWRKQRGGKPLTWQRSMKEITKRLGATHLPGWGPRDPHCAWLETLQDMAANRWQWRSCYKSWLYGSETSVLNTDVMLSMTMMMMTMKSDILLRSHILTVLFLESEYFRLAEKKYTNLQINLVFTRYSTESSFMDILQLNVLHTGHLMIQLGRFSRYRSSFHQETNQQTDISRVVFTPTRFTRLSVKLRIAGDTDEINRQSNSLRKIQYRSSGLKFRNQVCNDRHGERIFDETVFGFVTTKCSSGAFTKGIIESHNFNAPTDIHRKHFQHGGKRRTSTLTVFENYPCTEQLLYKNKKPEAYNSYLGTRQTRYNETTHKVTENSSTAHDRF</sequence>
<accession>A0A075ACV2</accession>
<dbReference type="OrthoDB" id="5854685at2759"/>
<protein>
    <submittedName>
        <fullName evidence="1">Uncharacterized protein</fullName>
    </submittedName>
</protein>
<dbReference type="GeneID" id="20321113"/>
<keyword evidence="2" id="KW-1185">Reference proteome</keyword>
<dbReference type="Proteomes" id="UP000054324">
    <property type="component" value="Unassembled WGS sequence"/>
</dbReference>
<name>A0A075ACV2_OPIVI</name>
<dbReference type="RefSeq" id="XP_009170601.1">
    <property type="nucleotide sequence ID" value="XM_009172337.1"/>
</dbReference>
<dbReference type="CTD" id="20321113"/>
<reference evidence="1 2" key="1">
    <citation type="submission" date="2013-11" db="EMBL/GenBank/DDBJ databases">
        <title>Opisthorchis viverrini - life in the bile duct.</title>
        <authorList>
            <person name="Young N.D."/>
            <person name="Nagarajan N."/>
            <person name="Lin S.J."/>
            <person name="Korhonen P.K."/>
            <person name="Jex A.R."/>
            <person name="Hall R.S."/>
            <person name="Safavi-Hemami H."/>
            <person name="Kaewkong W."/>
            <person name="Bertrand D."/>
            <person name="Gao S."/>
            <person name="Seet Q."/>
            <person name="Wongkham S."/>
            <person name="Teh B.T."/>
            <person name="Wongkham C."/>
            <person name="Intapan P.M."/>
            <person name="Maleewong W."/>
            <person name="Yang X."/>
            <person name="Hu M."/>
            <person name="Wang Z."/>
            <person name="Hofmann A."/>
            <person name="Sternberg P.W."/>
            <person name="Tan P."/>
            <person name="Wang J."/>
            <person name="Gasser R.B."/>
        </authorList>
    </citation>
    <scope>NUCLEOTIDE SEQUENCE [LARGE SCALE GENOMIC DNA]</scope>
</reference>
<proteinExistence type="predicted"/>